<reference evidence="2 3" key="1">
    <citation type="submission" date="2018-11" db="EMBL/GenBank/DDBJ databases">
        <title>Genomes From Bacteria Associated with the Canine Oral Cavity: a Test Case for Automated Genome-Based Taxonomic Assignment.</title>
        <authorList>
            <person name="Coil D.A."/>
            <person name="Jospin G."/>
            <person name="Darling A.E."/>
            <person name="Wallis C."/>
            <person name="Davis I.J."/>
            <person name="Harris S."/>
            <person name="Eisen J.A."/>
            <person name="Holcombe L.J."/>
            <person name="O'Flynn C."/>
        </authorList>
    </citation>
    <scope>NUCLEOTIDE SEQUENCE [LARGE SCALE GENOMIC DNA]</scope>
    <source>
        <strain evidence="2 3">OH770</strain>
    </source>
</reference>
<evidence type="ECO:0000259" key="1">
    <source>
        <dbReference type="Pfam" id="PF07561"/>
    </source>
</evidence>
<dbReference type="AlphaFoldDB" id="A0A3P1SBV6"/>
<dbReference type="InterPro" id="IPR011437">
    <property type="entry name" value="DUF1540"/>
</dbReference>
<evidence type="ECO:0000313" key="3">
    <source>
        <dbReference type="Proteomes" id="UP000280444"/>
    </source>
</evidence>
<feature type="domain" description="DUF1540" evidence="1">
    <location>
        <begin position="11"/>
        <end position="31"/>
    </location>
</feature>
<dbReference type="Pfam" id="PF07561">
    <property type="entry name" value="DUF1540"/>
    <property type="match status" value="2"/>
</dbReference>
<keyword evidence="3" id="KW-1185">Reference proteome</keyword>
<evidence type="ECO:0000313" key="2">
    <source>
        <dbReference type="EMBL" id="RRC94638.1"/>
    </source>
</evidence>
<accession>A0A3P1SBV6</accession>
<organism evidence="2 3">
    <name type="scientific">Schaalia canis</name>
    <dbReference type="NCBI Taxonomy" id="100469"/>
    <lineage>
        <taxon>Bacteria</taxon>
        <taxon>Bacillati</taxon>
        <taxon>Actinomycetota</taxon>
        <taxon>Actinomycetes</taxon>
        <taxon>Actinomycetales</taxon>
        <taxon>Actinomycetaceae</taxon>
        <taxon>Schaalia</taxon>
    </lineage>
</organism>
<sequence length="96" mass="9657">MALDLPLIQDCAVDSCSYNKAKSCGAAAITMGAAQSCVTFIPLSVKGGLEQAHSTFVGACQQSDCAHNDHLECTASAISVGSGTAGTAGCLTFQAR</sequence>
<dbReference type="RefSeq" id="WP_124872030.1">
    <property type="nucleotide sequence ID" value="NZ_RQZF01000012.1"/>
</dbReference>
<dbReference type="EMBL" id="RQZF01000012">
    <property type="protein sequence ID" value="RRC94638.1"/>
    <property type="molecule type" value="Genomic_DNA"/>
</dbReference>
<name>A0A3P1SBV6_9ACTO</name>
<gene>
    <name evidence="2" type="ORF">EII11_09420</name>
</gene>
<feature type="domain" description="DUF1540" evidence="1">
    <location>
        <begin position="60"/>
        <end position="92"/>
    </location>
</feature>
<dbReference type="OrthoDB" id="3213529at2"/>
<comment type="caution">
    <text evidence="2">The sequence shown here is derived from an EMBL/GenBank/DDBJ whole genome shotgun (WGS) entry which is preliminary data.</text>
</comment>
<protein>
    <submittedName>
        <fullName evidence="2">DUF1540 domain-containing protein</fullName>
    </submittedName>
</protein>
<proteinExistence type="predicted"/>
<dbReference type="Proteomes" id="UP000280444">
    <property type="component" value="Unassembled WGS sequence"/>
</dbReference>